<accession>A0A4S8ILG3</accession>
<dbReference type="EMBL" id="PYDT01000009">
    <property type="protein sequence ID" value="THU48794.1"/>
    <property type="molecule type" value="Genomic_DNA"/>
</dbReference>
<sequence>MAQNRSGESPPPPRRTCCFGCYRARESTRKGKGNEVHGAASLDEARWGSNQGILTDFSTFSVEEQRRRLNRALEEEERASNEAEKVVRWVKQASARMDTSTVND</sequence>
<evidence type="ECO:0000313" key="2">
    <source>
        <dbReference type="Proteomes" id="UP000317650"/>
    </source>
</evidence>
<evidence type="ECO:0000313" key="1">
    <source>
        <dbReference type="EMBL" id="THU48794.1"/>
    </source>
</evidence>
<comment type="caution">
    <text evidence="1">The sequence shown here is derived from an EMBL/GenBank/DDBJ whole genome shotgun (WGS) entry which is preliminary data.</text>
</comment>
<organism evidence="1 2">
    <name type="scientific">Musa balbisiana</name>
    <name type="common">Banana</name>
    <dbReference type="NCBI Taxonomy" id="52838"/>
    <lineage>
        <taxon>Eukaryota</taxon>
        <taxon>Viridiplantae</taxon>
        <taxon>Streptophyta</taxon>
        <taxon>Embryophyta</taxon>
        <taxon>Tracheophyta</taxon>
        <taxon>Spermatophyta</taxon>
        <taxon>Magnoliopsida</taxon>
        <taxon>Liliopsida</taxon>
        <taxon>Zingiberales</taxon>
        <taxon>Musaceae</taxon>
        <taxon>Musa</taxon>
    </lineage>
</organism>
<name>A0A4S8ILG3_MUSBA</name>
<proteinExistence type="predicted"/>
<protein>
    <submittedName>
        <fullName evidence="1">Uncharacterized protein</fullName>
    </submittedName>
</protein>
<dbReference type="PANTHER" id="PTHR35692">
    <property type="entry name" value="F26F24.11"/>
    <property type="match status" value="1"/>
</dbReference>
<reference evidence="1 2" key="1">
    <citation type="journal article" date="2019" name="Nat. Plants">
        <title>Genome sequencing of Musa balbisiana reveals subgenome evolution and function divergence in polyploid bananas.</title>
        <authorList>
            <person name="Yao X."/>
        </authorList>
    </citation>
    <scope>NUCLEOTIDE SEQUENCE [LARGE SCALE GENOMIC DNA]</scope>
    <source>
        <strain evidence="2">cv. DH-PKW</strain>
        <tissue evidence="1">Leaves</tissue>
    </source>
</reference>
<dbReference type="Proteomes" id="UP000317650">
    <property type="component" value="Chromosome 6"/>
</dbReference>
<dbReference type="AlphaFoldDB" id="A0A4S8ILG3"/>
<keyword evidence="2" id="KW-1185">Reference proteome</keyword>
<gene>
    <name evidence="1" type="ORF">C4D60_Mb06t02760</name>
</gene>
<dbReference type="PANTHER" id="PTHR35692:SF1">
    <property type="entry name" value="F26F24.11"/>
    <property type="match status" value="1"/>
</dbReference>